<name>A0AAQ0LVL9_STAXY</name>
<organism evidence="2 3">
    <name type="scientific">Staphylococcus xylosus</name>
    <dbReference type="NCBI Taxonomy" id="1288"/>
    <lineage>
        <taxon>Bacteria</taxon>
        <taxon>Bacillati</taxon>
        <taxon>Bacillota</taxon>
        <taxon>Bacilli</taxon>
        <taxon>Bacillales</taxon>
        <taxon>Staphylococcaceae</taxon>
        <taxon>Staphylococcus</taxon>
    </lineage>
</organism>
<evidence type="ECO:0000256" key="1">
    <source>
        <dbReference type="SAM" id="Phobius"/>
    </source>
</evidence>
<dbReference type="AlphaFoldDB" id="A0AAQ0LVL9"/>
<evidence type="ECO:0008006" key="4">
    <source>
        <dbReference type="Google" id="ProtNLM"/>
    </source>
</evidence>
<evidence type="ECO:0000313" key="3">
    <source>
        <dbReference type="Proteomes" id="UP000285579"/>
    </source>
</evidence>
<keyword evidence="1" id="KW-0812">Transmembrane</keyword>
<keyword evidence="1" id="KW-1133">Transmembrane helix</keyword>
<sequence length="185" mass="21530">MLSNRLENMSDDLSKNHNVDDYLEEIQDENKDEFFKLAIDELNDFINTKSQNIMRIFTSIFIVAGLISISLTLWFLPMINDTYQKENILHQGGLNYELKHMKHSDNPTEKIQDGVQELQNNSLKNPENSKLIFYVLGAGLLVSLFAYILPIIFLSFNRVSLKKYKALLLELKEQRYIHLSKSNDV</sequence>
<reference evidence="2 3" key="1">
    <citation type="journal article" date="2016" name="Front. Microbiol.">
        <title>Comprehensive Phylogenetic Analysis of Bovine Non-aureus Staphylococci Species Based on Whole-Genome Sequencing.</title>
        <authorList>
            <person name="Naushad S."/>
            <person name="Barkema H.W."/>
            <person name="Luby C."/>
            <person name="Condas L.A."/>
            <person name="Nobrega D.B."/>
            <person name="Carson D.A."/>
            <person name="De Buck J."/>
        </authorList>
    </citation>
    <scope>NUCLEOTIDE SEQUENCE [LARGE SCALE GENOMIC DNA]</scope>
    <source>
        <strain evidence="2 3">SNUC 1349</strain>
    </source>
</reference>
<dbReference type="EMBL" id="QXUI01000015">
    <property type="protein sequence ID" value="RIM90627.1"/>
    <property type="molecule type" value="Genomic_DNA"/>
</dbReference>
<protein>
    <recommendedName>
        <fullName evidence="4">Transmembrane protein</fullName>
    </recommendedName>
</protein>
<feature type="transmembrane region" description="Helical" evidence="1">
    <location>
        <begin position="131"/>
        <end position="156"/>
    </location>
</feature>
<dbReference type="RefSeq" id="WP_119517666.1">
    <property type="nucleotide sequence ID" value="NZ_QXUI01000015.1"/>
</dbReference>
<gene>
    <name evidence="2" type="ORF">BU104_13455</name>
</gene>
<dbReference type="Proteomes" id="UP000285579">
    <property type="component" value="Unassembled WGS sequence"/>
</dbReference>
<accession>A0AAQ0LVL9</accession>
<proteinExistence type="predicted"/>
<comment type="caution">
    <text evidence="2">The sequence shown here is derived from an EMBL/GenBank/DDBJ whole genome shotgun (WGS) entry which is preliminary data.</text>
</comment>
<keyword evidence="1" id="KW-0472">Membrane</keyword>
<evidence type="ECO:0000313" key="2">
    <source>
        <dbReference type="EMBL" id="RIM90627.1"/>
    </source>
</evidence>
<feature type="transmembrane region" description="Helical" evidence="1">
    <location>
        <begin position="56"/>
        <end position="76"/>
    </location>
</feature>